<reference evidence="1 2" key="1">
    <citation type="submission" date="2017-02" db="EMBL/GenBank/DDBJ databases">
        <title>The new phylogeny of genus Mycobacterium.</title>
        <authorList>
            <person name="Tortoli E."/>
            <person name="Trovato A."/>
            <person name="Cirillo D.M."/>
        </authorList>
    </citation>
    <scope>NUCLEOTIDE SEQUENCE [LARGE SCALE GENOMIC DNA]</scope>
    <source>
        <strain evidence="1 2">DSM 44471</strain>
    </source>
</reference>
<evidence type="ECO:0000313" key="1">
    <source>
        <dbReference type="EMBL" id="ORA68561.1"/>
    </source>
</evidence>
<gene>
    <name evidence="1" type="ORF">BST25_21955</name>
</gene>
<proteinExistence type="predicted"/>
<dbReference type="OrthoDB" id="4761946at2"/>
<dbReference type="RefSeq" id="WP_083077298.1">
    <property type="nucleotide sequence ID" value="NZ_AP022615.1"/>
</dbReference>
<dbReference type="Proteomes" id="UP000192566">
    <property type="component" value="Unassembled WGS sequence"/>
</dbReference>
<sequence>MFDVDIWGTVASWVGAIGTSGAAITAVAYYIFQHRADKRKQALMVAVKVGEHRVKLAGEEHGRWLMQLEITNNSAAEIRDVEAELVRKSFYETIFRSAGTVIYQLLPDVKREWEDAQDIQYLPFDGGRQIIGPGGKFEQEFKNNRMSNIYRLRVAFIDTNSYGWAIVIDNGGQGQRRHKLKQIRYYRGLWERRREYRRTPSQVISGWRSNSKYAWWMIRHPATKNHD</sequence>
<comment type="caution">
    <text evidence="1">The sequence shown here is derived from an EMBL/GenBank/DDBJ whole genome shotgun (WGS) entry which is preliminary data.</text>
</comment>
<organism evidence="1 2">
    <name type="scientific">Mycobacterium heidelbergense</name>
    <dbReference type="NCBI Taxonomy" id="53376"/>
    <lineage>
        <taxon>Bacteria</taxon>
        <taxon>Bacillati</taxon>
        <taxon>Actinomycetota</taxon>
        <taxon>Actinomycetes</taxon>
        <taxon>Mycobacteriales</taxon>
        <taxon>Mycobacteriaceae</taxon>
        <taxon>Mycobacterium</taxon>
        <taxon>Mycobacterium simiae complex</taxon>
    </lineage>
</organism>
<keyword evidence="2" id="KW-1185">Reference proteome</keyword>
<dbReference type="EMBL" id="MVHR01000054">
    <property type="protein sequence ID" value="ORA68561.1"/>
    <property type="molecule type" value="Genomic_DNA"/>
</dbReference>
<dbReference type="AlphaFoldDB" id="A0A1X0D843"/>
<evidence type="ECO:0000313" key="2">
    <source>
        <dbReference type="Proteomes" id="UP000192566"/>
    </source>
</evidence>
<name>A0A1X0D843_MYCHE</name>
<accession>A0A1X0D843</accession>
<protein>
    <submittedName>
        <fullName evidence="1">Uncharacterized protein</fullName>
    </submittedName>
</protein>